<keyword evidence="3" id="KW-1003">Cell membrane</keyword>
<keyword evidence="11" id="KW-0418">Kinase</keyword>
<keyword evidence="11" id="KW-0808">Transferase</keyword>
<dbReference type="NCBIfam" id="TIGR01007">
    <property type="entry name" value="eps_fam"/>
    <property type="match status" value="1"/>
</dbReference>
<name>A0A4R5Y2T0_9MICC</name>
<keyword evidence="4 9" id="KW-0812">Transmembrane</keyword>
<dbReference type="PANTHER" id="PTHR32309">
    <property type="entry name" value="TYROSINE-PROTEIN KINASE"/>
    <property type="match status" value="1"/>
</dbReference>
<dbReference type="InterPro" id="IPR027417">
    <property type="entry name" value="P-loop_NTPase"/>
</dbReference>
<keyword evidence="5" id="KW-0547">Nucleotide-binding</keyword>
<evidence type="ECO:0000256" key="5">
    <source>
        <dbReference type="ARBA" id="ARBA00022741"/>
    </source>
</evidence>
<dbReference type="PANTHER" id="PTHR32309:SF13">
    <property type="entry name" value="FERRIC ENTEROBACTIN TRANSPORT PROTEIN FEPE"/>
    <property type="match status" value="1"/>
</dbReference>
<dbReference type="GO" id="GO:0004715">
    <property type="term" value="F:non-membrane spanning protein tyrosine kinase activity"/>
    <property type="evidence" value="ECO:0007669"/>
    <property type="project" value="UniProtKB-EC"/>
</dbReference>
<dbReference type="InterPro" id="IPR033756">
    <property type="entry name" value="YlxH/NBP35"/>
</dbReference>
<keyword evidence="7 9" id="KW-1133">Transmembrane helix</keyword>
<comment type="caution">
    <text evidence="11">The sequence shown here is derived from an EMBL/GenBank/DDBJ whole genome shotgun (WGS) entry which is preliminary data.</text>
</comment>
<dbReference type="InterPro" id="IPR050445">
    <property type="entry name" value="Bact_polysacc_biosynth/exp"/>
</dbReference>
<evidence type="ECO:0000256" key="6">
    <source>
        <dbReference type="ARBA" id="ARBA00022840"/>
    </source>
</evidence>
<keyword evidence="6" id="KW-0067">ATP-binding</keyword>
<dbReference type="InterPro" id="IPR003856">
    <property type="entry name" value="LPS_length_determ_N"/>
</dbReference>
<evidence type="ECO:0000313" key="12">
    <source>
        <dbReference type="Proteomes" id="UP000294621"/>
    </source>
</evidence>
<feature type="transmembrane region" description="Helical" evidence="9">
    <location>
        <begin position="25"/>
        <end position="47"/>
    </location>
</feature>
<evidence type="ECO:0000313" key="11">
    <source>
        <dbReference type="EMBL" id="TDL37392.1"/>
    </source>
</evidence>
<comment type="similarity">
    <text evidence="2">Belongs to the CpsC/CapA family.</text>
</comment>
<dbReference type="CDD" id="cd05387">
    <property type="entry name" value="BY-kinase"/>
    <property type="match status" value="1"/>
</dbReference>
<dbReference type="SUPFAM" id="SSF52540">
    <property type="entry name" value="P-loop containing nucleoside triphosphate hydrolases"/>
    <property type="match status" value="1"/>
</dbReference>
<evidence type="ECO:0000256" key="9">
    <source>
        <dbReference type="SAM" id="Phobius"/>
    </source>
</evidence>
<evidence type="ECO:0000256" key="7">
    <source>
        <dbReference type="ARBA" id="ARBA00022989"/>
    </source>
</evidence>
<keyword evidence="8 9" id="KW-0472">Membrane</keyword>
<evidence type="ECO:0000256" key="8">
    <source>
        <dbReference type="ARBA" id="ARBA00023136"/>
    </source>
</evidence>
<dbReference type="Pfam" id="PF10609">
    <property type="entry name" value="ParA"/>
    <property type="match status" value="1"/>
</dbReference>
<evidence type="ECO:0000256" key="2">
    <source>
        <dbReference type="ARBA" id="ARBA00006683"/>
    </source>
</evidence>
<dbReference type="GO" id="GO:0005524">
    <property type="term" value="F:ATP binding"/>
    <property type="evidence" value="ECO:0007669"/>
    <property type="project" value="UniProtKB-KW"/>
</dbReference>
<dbReference type="AlphaFoldDB" id="A0A4R5Y2T0"/>
<gene>
    <name evidence="11" type="ORF">E2R57_11720</name>
</gene>
<proteinExistence type="inferred from homology"/>
<dbReference type="OrthoDB" id="9812433at2"/>
<accession>A0A4R5Y2T0</accession>
<dbReference type="GO" id="GO:0005886">
    <property type="term" value="C:plasma membrane"/>
    <property type="evidence" value="ECO:0007669"/>
    <property type="project" value="UniProtKB-SubCell"/>
</dbReference>
<comment type="subcellular location">
    <subcellularLocation>
        <location evidence="1">Cell membrane</location>
        <topology evidence="1">Multi-pass membrane protein</topology>
    </subcellularLocation>
</comment>
<organism evidence="11 12">
    <name type="scientific">Arthrobacter nitrophenolicus</name>
    <dbReference type="NCBI Taxonomy" id="683150"/>
    <lineage>
        <taxon>Bacteria</taxon>
        <taxon>Bacillati</taxon>
        <taxon>Actinomycetota</taxon>
        <taxon>Actinomycetes</taxon>
        <taxon>Micrococcales</taxon>
        <taxon>Micrococcaceae</taxon>
        <taxon>Arthrobacter</taxon>
    </lineage>
</organism>
<dbReference type="Proteomes" id="UP000294621">
    <property type="component" value="Unassembled WGS sequence"/>
</dbReference>
<feature type="transmembrane region" description="Helical" evidence="9">
    <location>
        <begin position="208"/>
        <end position="227"/>
    </location>
</feature>
<dbReference type="EMBL" id="SMZQ01000005">
    <property type="protein sequence ID" value="TDL37392.1"/>
    <property type="molecule type" value="Genomic_DNA"/>
</dbReference>
<evidence type="ECO:0000256" key="1">
    <source>
        <dbReference type="ARBA" id="ARBA00004651"/>
    </source>
</evidence>
<dbReference type="RefSeq" id="WP_133349232.1">
    <property type="nucleotide sequence ID" value="NZ_SMZQ01000005.1"/>
</dbReference>
<dbReference type="Pfam" id="PF02706">
    <property type="entry name" value="Wzz"/>
    <property type="match status" value="1"/>
</dbReference>
<evidence type="ECO:0000256" key="4">
    <source>
        <dbReference type="ARBA" id="ARBA00022692"/>
    </source>
</evidence>
<dbReference type="EC" id="2.7.10.2" evidence="11"/>
<protein>
    <submittedName>
        <fullName evidence="11">Polysaccharide biosynthesis tyrosine autokinase</fullName>
        <ecNumber evidence="11">2.7.10.2</ecNumber>
    </submittedName>
</protein>
<dbReference type="InterPro" id="IPR005702">
    <property type="entry name" value="Wzc-like_C"/>
</dbReference>
<feature type="domain" description="Polysaccharide chain length determinant N-terminal" evidence="10">
    <location>
        <begin position="14"/>
        <end position="101"/>
    </location>
</feature>
<sequence>MTTPAAAAEAPPGLDLTDYLRVVRAYWKGIVALTLLATLSALGWTVLQPKIYSSDSSGIVVTPGSDNVSLSLAGDSLAKAKVKNYESVAKSRLVADRVIAALELDTTADALLGSVTVKVPLDTAEIRVTAESTDPAAAQRVADAWVNGLAAQVEAIETVPPAQAAVESGAAATPDAGTPAGATATAVRVLPLGKAVLPTSPSSPNTKLNLALGALVGLALGMAYAVVRRHLDRRIRQASEIERLFGVPAIGTLPADRRLEGKSSVLDTGTAKQIHDAGGAMAEALRELRTNLSFLDVDQPPRIIVVTSSVQAEGKSTVTANLAVTMAAAGENVVVVDGDLRRPTLVDVFNLVPGAGVTDVLTGTAELDDVLQPWGALPNLSVLGSGRIPPNPSELLGSRAMKTMLTTLAENAIVLIDAPPLLPVTDAAVLSRVADGAIVVIRTGRTTQEQLAQSLGNLDKVKGRVLGAVLNYVPTRGTDAYTYYGTYTSAPATLPAAAPQPGRAVVDPPAESAVEAALSGRRAKG</sequence>
<reference evidence="11 12" key="1">
    <citation type="submission" date="2019-03" db="EMBL/GenBank/DDBJ databases">
        <title>Genome Sequencing and Assembly of Various Microbes Isolated from Partially Reclaimed Soil and Acid Mine Drainage (AMD) Site.</title>
        <authorList>
            <person name="Steinbock B."/>
            <person name="Bechtold R."/>
            <person name="Sevigny J.L."/>
            <person name="Thomas D."/>
            <person name="Cuthill L.R."/>
            <person name="Aveiro Johannsen E.J."/>
            <person name="Thomas K."/>
            <person name="Ghosh A."/>
        </authorList>
    </citation>
    <scope>NUCLEOTIDE SEQUENCE [LARGE SCALE GENOMIC DNA]</scope>
    <source>
        <strain evidence="11 12">S-A1</strain>
    </source>
</reference>
<evidence type="ECO:0000256" key="3">
    <source>
        <dbReference type="ARBA" id="ARBA00022475"/>
    </source>
</evidence>
<dbReference type="Gene3D" id="3.40.50.300">
    <property type="entry name" value="P-loop containing nucleotide triphosphate hydrolases"/>
    <property type="match status" value="1"/>
</dbReference>
<evidence type="ECO:0000259" key="10">
    <source>
        <dbReference type="Pfam" id="PF02706"/>
    </source>
</evidence>
<dbReference type="STRING" id="683150.G205_01973"/>